<organism evidence="1 2">
    <name type="scientific">Heterostelium pallidum (strain ATCC 26659 / Pp 5 / PN500)</name>
    <name type="common">Cellular slime mold</name>
    <name type="synonym">Polysphondylium pallidum</name>
    <dbReference type="NCBI Taxonomy" id="670386"/>
    <lineage>
        <taxon>Eukaryota</taxon>
        <taxon>Amoebozoa</taxon>
        <taxon>Evosea</taxon>
        <taxon>Eumycetozoa</taxon>
        <taxon>Dictyostelia</taxon>
        <taxon>Acytosteliales</taxon>
        <taxon>Acytosteliaceae</taxon>
        <taxon>Heterostelium</taxon>
    </lineage>
</organism>
<dbReference type="InterPro" id="IPR011990">
    <property type="entry name" value="TPR-like_helical_dom_sf"/>
</dbReference>
<evidence type="ECO:0000313" key="2">
    <source>
        <dbReference type="Proteomes" id="UP000001396"/>
    </source>
</evidence>
<dbReference type="InParanoid" id="D3BAZ1"/>
<dbReference type="GeneID" id="31361206"/>
<dbReference type="EMBL" id="ADBJ01000025">
    <property type="protein sequence ID" value="EFA81728.1"/>
    <property type="molecule type" value="Genomic_DNA"/>
</dbReference>
<protein>
    <submittedName>
        <fullName evidence="1">Uncharacterized protein</fullName>
    </submittedName>
</protein>
<comment type="caution">
    <text evidence="1">The sequence shown here is derived from an EMBL/GenBank/DDBJ whole genome shotgun (WGS) entry which is preliminary data.</text>
</comment>
<evidence type="ECO:0000313" key="1">
    <source>
        <dbReference type="EMBL" id="EFA81728.1"/>
    </source>
</evidence>
<dbReference type="Gene3D" id="1.25.40.10">
    <property type="entry name" value="Tetratricopeptide repeat domain"/>
    <property type="match status" value="1"/>
</dbReference>
<dbReference type="RefSeq" id="XP_020433845.1">
    <property type="nucleotide sequence ID" value="XM_020576596.1"/>
</dbReference>
<gene>
    <name evidence="1" type="ORF">PPL_05722</name>
</gene>
<dbReference type="Proteomes" id="UP000001396">
    <property type="component" value="Unassembled WGS sequence"/>
</dbReference>
<name>D3BAZ1_HETP5</name>
<keyword evidence="2" id="KW-1185">Reference proteome</keyword>
<proteinExistence type="predicted"/>
<reference evidence="1 2" key="1">
    <citation type="journal article" date="2011" name="Genome Res.">
        <title>Phylogeny-wide analysis of social amoeba genomes highlights ancient origins for complex intercellular communication.</title>
        <authorList>
            <person name="Heidel A.J."/>
            <person name="Lawal H.M."/>
            <person name="Felder M."/>
            <person name="Schilde C."/>
            <person name="Helps N.R."/>
            <person name="Tunggal B."/>
            <person name="Rivero F."/>
            <person name="John U."/>
            <person name="Schleicher M."/>
            <person name="Eichinger L."/>
            <person name="Platzer M."/>
            <person name="Noegel A.A."/>
            <person name="Schaap P."/>
            <person name="Gloeckner G."/>
        </authorList>
    </citation>
    <scope>NUCLEOTIDE SEQUENCE [LARGE SCALE GENOMIC DNA]</scope>
    <source>
        <strain evidence="2">ATCC 26659 / Pp 5 / PN500</strain>
    </source>
</reference>
<accession>D3BAZ1</accession>
<dbReference type="OMA" id="PWIELAN"/>
<sequence>MSEDMLYVVTSAKYGNFKDKNDKINNNTSTTKKTIINKLNQHWSKNHLLKIKDKKIDYKSEPPPPPYVYSLSICPVADSNLKYPNRWVGEDVFNSTTQECQNDKTTFQVFHIPKHILDEGVKYQPVFYVTNNVDGDLKYYHQVGDQTIYSGVFNFAQLMREDFAYCGGKELAIYRDAPLDNLDGDYIKGQCNSTKTGCVYEPARSLNSFQFPTPYDVVAIPEDGSRIQIEITMKSTEPVTTPITPDVFIEFRVAGLGPEQKKGLILMGIGGVMADLMPASLFFLLQRYYFKKPMSPVSDDLVGMIPLMEILSSIRSLTNNVNTNINISTPSSILTTRLYSNNNNNYNNSHIFNNISSSNQLNVKSFTTTTSTATIKSTVSTNTQPPTSSTSSPISTNKIDVRTAIKSIVKNRPHIPIDLSLPRNEIIAFLFSKINDPKEWLEVANTAGNSDTDSIAINALLFSLNGKYPEIGDLLVHSGFDSSGTTQLHRFIKLIEITGRINYLVQSINKNFKSSFYKDTPAKIVDIKDKLVSLVAELDDADRLELLTLHDMKQSNLIDWLFSLSTEQLQQCSFNSEFYLHGLYGSLSYSPNKSQFWLRHMVTSGLPVDLDIYIDVQSALITVSHDIANVYSKMRSMFDPLGFPVNHQTLYNLITVSLSSFLHSSTNNYHQEESLEKQFITDNDFNFLLDTVERDSKSVGDAIELYSVMLRCLFALDFHGRDIVSERFQRGLQVLARAPSISSANILIQYLVNTGNMQSIDKVLSILFDTNSDNHSLETLLSLVREIPDRQLRAKLLRPYVLRLDPSLHSEEAFYELLIKHCIQDIKGLEELTQLFDYGLKPSFKTLSALIKRFATIPWIELANRYQIPVKSSHFIYLMKATDLSALLKLHSKLKDSNLAIDKETYTYLFERYAQAGHVSAVRLLLEQDTPSDLSMNDIIMLLKKYPALPVNASDVEHLSSNSSEDFAFLSLFDIALHNGHLDIAQQLIVKLTDMVTPAKLDVLRANLLVTAAKVESTFFTRLFYSEQRSGGMQNDVIRHACLFAMSRISNIRGLVPMLARGLGSDLSTEDMSYIVAFLNDEAILDRFYENPELSSHSITNIIIGLHKNKAKYHQINKWIKKLIKTEPSLILVETVLTMIPDDYMTNDVIDLMKYCEKFVPITKERINLLPRFNTVNLVPRKMCQTYLHLNQYDKVLKLMLAMKDYSDQLLIIDQFMSLKMTDSWLVGVLTKLNESDMIFQMHIDSFISLLSVFHPQEALNAFNIIENMTLEAPPELKWKFRITPSIIDSYYLALAGQGRYREQALKSLGLNKTAIIYIAEIRNQLHQGYLSLSSLRTILDNMKRDYIQLKKPHYMMLFTIMTEAPKNYHDIHKMVDFIFNTSNIDLSHDQVALEILCEFNHYREIVDTRLLKNQQRTLSYRLLCEVIDKYSKPFNPVALSTLYVKLINQFPTLYNDQKSYTDITTRNVERSINYNQYYNIHNNKS</sequence>